<sequence length="140" mass="15247">TSMEESRDECLVPESLGGSGMYENVDDALFEDLVEQQQYRDAPHRLISRTSGTSEHSETSTTPLNFASASPSGRRRGSGGGLLAHPGSTLSPYENDDDRQEPGHLDTPASDIQLLDDTYRHGTAGRGRTTVHEPLNAHRI</sequence>
<feature type="region of interest" description="Disordered" evidence="1">
    <location>
        <begin position="41"/>
        <end position="140"/>
    </location>
</feature>
<dbReference type="Proteomes" id="UP000054560">
    <property type="component" value="Unassembled WGS sequence"/>
</dbReference>
<feature type="compositionally biased region" description="Low complexity" evidence="1">
    <location>
        <begin position="48"/>
        <end position="62"/>
    </location>
</feature>
<organism evidence="2 3">
    <name type="scientific">Sphaeroforma arctica JP610</name>
    <dbReference type="NCBI Taxonomy" id="667725"/>
    <lineage>
        <taxon>Eukaryota</taxon>
        <taxon>Ichthyosporea</taxon>
        <taxon>Ichthyophonida</taxon>
        <taxon>Sphaeroforma</taxon>
    </lineage>
</organism>
<evidence type="ECO:0000256" key="1">
    <source>
        <dbReference type="SAM" id="MobiDB-lite"/>
    </source>
</evidence>
<feature type="compositionally biased region" description="Basic and acidic residues" evidence="1">
    <location>
        <begin position="1"/>
        <end position="10"/>
    </location>
</feature>
<dbReference type="EMBL" id="KQ243443">
    <property type="protein sequence ID" value="KNC75748.1"/>
    <property type="molecule type" value="Genomic_DNA"/>
</dbReference>
<reference evidence="2 3" key="1">
    <citation type="submission" date="2011-02" db="EMBL/GenBank/DDBJ databases">
        <title>The Genome Sequence of Sphaeroforma arctica JP610.</title>
        <authorList>
            <consortium name="The Broad Institute Genome Sequencing Platform"/>
            <person name="Russ C."/>
            <person name="Cuomo C."/>
            <person name="Young S.K."/>
            <person name="Zeng Q."/>
            <person name="Gargeya S."/>
            <person name="Alvarado L."/>
            <person name="Berlin A."/>
            <person name="Chapman S.B."/>
            <person name="Chen Z."/>
            <person name="Freedman E."/>
            <person name="Gellesch M."/>
            <person name="Goldberg J."/>
            <person name="Griggs A."/>
            <person name="Gujja S."/>
            <person name="Heilman E."/>
            <person name="Heiman D."/>
            <person name="Howarth C."/>
            <person name="Mehta T."/>
            <person name="Neiman D."/>
            <person name="Pearson M."/>
            <person name="Roberts A."/>
            <person name="Saif S."/>
            <person name="Shea T."/>
            <person name="Shenoy N."/>
            <person name="Sisk P."/>
            <person name="Stolte C."/>
            <person name="Sykes S."/>
            <person name="White J."/>
            <person name="Yandava C."/>
            <person name="Burger G."/>
            <person name="Gray M.W."/>
            <person name="Holland P.W.H."/>
            <person name="King N."/>
            <person name="Lang F.B.F."/>
            <person name="Roger A.J."/>
            <person name="Ruiz-Trillo I."/>
            <person name="Haas B."/>
            <person name="Nusbaum C."/>
            <person name="Birren B."/>
        </authorList>
    </citation>
    <scope>NUCLEOTIDE SEQUENCE [LARGE SCALE GENOMIC DNA]</scope>
    <source>
        <strain evidence="2 3">JP610</strain>
    </source>
</reference>
<feature type="non-terminal residue" evidence="2">
    <location>
        <position position="1"/>
    </location>
</feature>
<accession>A0A0L0FI90</accession>
<evidence type="ECO:0000313" key="2">
    <source>
        <dbReference type="EMBL" id="KNC75748.1"/>
    </source>
</evidence>
<evidence type="ECO:0000313" key="3">
    <source>
        <dbReference type="Proteomes" id="UP000054560"/>
    </source>
</evidence>
<dbReference type="AlphaFoldDB" id="A0A0L0FI90"/>
<dbReference type="RefSeq" id="XP_014149650.1">
    <property type="nucleotide sequence ID" value="XM_014294175.1"/>
</dbReference>
<keyword evidence="3" id="KW-1185">Reference proteome</keyword>
<protein>
    <submittedName>
        <fullName evidence="2">Uncharacterized protein</fullName>
    </submittedName>
</protein>
<name>A0A0L0FI90_9EUKA</name>
<gene>
    <name evidence="2" type="ORF">SARC_11734</name>
</gene>
<feature type="region of interest" description="Disordered" evidence="1">
    <location>
        <begin position="1"/>
        <end position="23"/>
    </location>
</feature>
<dbReference type="GeneID" id="25912238"/>
<proteinExistence type="predicted"/>